<keyword evidence="3 4" id="KW-0418">Kinase</keyword>
<evidence type="ECO:0000256" key="3">
    <source>
        <dbReference type="ARBA" id="ARBA00022777"/>
    </source>
</evidence>
<dbReference type="GO" id="GO:0016301">
    <property type="term" value="F:kinase activity"/>
    <property type="evidence" value="ECO:0007669"/>
    <property type="project" value="UniProtKB-KW"/>
</dbReference>
<dbReference type="RefSeq" id="WP_206655813.1">
    <property type="nucleotide sequence ID" value="NZ_CP071182.1"/>
</dbReference>
<dbReference type="PANTHER" id="PTHR43095:SF2">
    <property type="entry name" value="GLUCONOKINASE"/>
    <property type="match status" value="1"/>
</dbReference>
<dbReference type="EMBL" id="CP071182">
    <property type="protein sequence ID" value="QSO46444.1"/>
    <property type="molecule type" value="Genomic_DNA"/>
</dbReference>
<dbReference type="SUPFAM" id="SSF53067">
    <property type="entry name" value="Actin-like ATPase domain"/>
    <property type="match status" value="2"/>
</dbReference>
<feature type="domain" description="Carbohydrate kinase FGGY C-terminal" evidence="6">
    <location>
        <begin position="257"/>
        <end position="448"/>
    </location>
</feature>
<protein>
    <submittedName>
        <fullName evidence="7">Gluconokinase</fullName>
    </submittedName>
</protein>
<dbReference type="AlphaFoldDB" id="A0A9X7Z501"/>
<evidence type="ECO:0000259" key="5">
    <source>
        <dbReference type="Pfam" id="PF00370"/>
    </source>
</evidence>
<dbReference type="Pfam" id="PF00370">
    <property type="entry name" value="FGGY_N"/>
    <property type="match status" value="1"/>
</dbReference>
<evidence type="ECO:0000313" key="8">
    <source>
        <dbReference type="Proteomes" id="UP000663505"/>
    </source>
</evidence>
<dbReference type="KEGG" id="afx:JZ786_18505"/>
<feature type="domain" description="Carbohydrate kinase FGGY N-terminal" evidence="5">
    <location>
        <begin position="6"/>
        <end position="248"/>
    </location>
</feature>
<evidence type="ECO:0000256" key="2">
    <source>
        <dbReference type="ARBA" id="ARBA00022679"/>
    </source>
</evidence>
<dbReference type="GO" id="GO:0005975">
    <property type="term" value="P:carbohydrate metabolic process"/>
    <property type="evidence" value="ECO:0007669"/>
    <property type="project" value="InterPro"/>
</dbReference>
<sequence>MPQVCTIGIDVGTTSVKVIAVDGHGEQVSYHKVVIPIHHTDAGGAEQEAPIVYEAVMQALQVVVNDVAGKFAVGQIGFSAAMHSVLAVDASGAPLSSAWTWMDLRAKEQSARLWSNPEGEEMYRRTGTPIHPMTMAMKLLWMREQAPEMLHRATKFVSLKEWIWFRWFGLWQIDESMASTTGLYATRTSTWDDLAISLVGVKPQQLSEIVPTTYCTQVAHSPVLRDLGLGSETDVNIGATDGVLANLGVGAVTPETMVITVGTSCALRVTVDRPATHAETRSFCYVLDNGKYVIGGPSNSGGVAVERMYRQVMGGMTEAELAVNLNKALQEAGDVDTGHLLCMPYVAGERAPLWNPDASAAWIGVELHHQPVHLLRAVVEGILYNAYWIATGLFEQTGKPQRLMASGGLLEVEWIRRTLADVFGIPVEYYDEGDASSVGAAMLAEIAAGKRTWGDLGLDDQEQTRHNPDPVRHEAHLAKFERFKKTVMALGLMTEAHFAAEGR</sequence>
<dbReference type="InterPro" id="IPR050406">
    <property type="entry name" value="FGGY_Carb_Kinase"/>
</dbReference>
<dbReference type="Pfam" id="PF02782">
    <property type="entry name" value="FGGY_C"/>
    <property type="match status" value="1"/>
</dbReference>
<dbReference type="PIRSF" id="PIRSF000538">
    <property type="entry name" value="GlpK"/>
    <property type="match status" value="1"/>
</dbReference>
<dbReference type="Gene3D" id="3.30.420.40">
    <property type="match status" value="2"/>
</dbReference>
<dbReference type="InterPro" id="IPR018485">
    <property type="entry name" value="FGGY_C"/>
</dbReference>
<reference evidence="7 8" key="1">
    <citation type="submission" date="2021-02" db="EMBL/GenBank/DDBJ databases">
        <title>Alicyclobacillus curvatus sp. nov. and Alicyclobacillus mengziensis sp. nov., two acidophilic bacteria isolated from acid mine drainage.</title>
        <authorList>
            <person name="Huang Y."/>
        </authorList>
    </citation>
    <scope>NUCLEOTIDE SEQUENCE [LARGE SCALE GENOMIC DNA]</scope>
    <source>
        <strain evidence="7 8">S30H14</strain>
    </source>
</reference>
<proteinExistence type="inferred from homology"/>
<evidence type="ECO:0000259" key="6">
    <source>
        <dbReference type="Pfam" id="PF02782"/>
    </source>
</evidence>
<organism evidence="7 8">
    <name type="scientific">Alicyclobacillus mengziensis</name>
    <dbReference type="NCBI Taxonomy" id="2931921"/>
    <lineage>
        <taxon>Bacteria</taxon>
        <taxon>Bacillati</taxon>
        <taxon>Bacillota</taxon>
        <taxon>Bacilli</taxon>
        <taxon>Bacillales</taxon>
        <taxon>Alicyclobacillaceae</taxon>
        <taxon>Alicyclobacillus</taxon>
    </lineage>
</organism>
<accession>A0A9X7Z501</accession>
<dbReference type="InterPro" id="IPR000577">
    <property type="entry name" value="Carb_kinase_FGGY"/>
</dbReference>
<evidence type="ECO:0000313" key="7">
    <source>
        <dbReference type="EMBL" id="QSO46444.1"/>
    </source>
</evidence>
<evidence type="ECO:0000256" key="4">
    <source>
        <dbReference type="RuleBase" id="RU003733"/>
    </source>
</evidence>
<dbReference type="PROSITE" id="PS00445">
    <property type="entry name" value="FGGY_KINASES_2"/>
    <property type="match status" value="1"/>
</dbReference>
<comment type="similarity">
    <text evidence="1 4">Belongs to the FGGY kinase family.</text>
</comment>
<dbReference type="Proteomes" id="UP000663505">
    <property type="component" value="Chromosome"/>
</dbReference>
<keyword evidence="2 4" id="KW-0808">Transferase</keyword>
<name>A0A9X7Z501_9BACL</name>
<gene>
    <name evidence="7" type="ORF">JZ786_18505</name>
</gene>
<dbReference type="PANTHER" id="PTHR43095">
    <property type="entry name" value="SUGAR KINASE"/>
    <property type="match status" value="1"/>
</dbReference>
<dbReference type="CDD" id="cd07770">
    <property type="entry name" value="ASKHA_NBD_FGGY_GntK"/>
    <property type="match status" value="1"/>
</dbReference>
<evidence type="ECO:0000256" key="1">
    <source>
        <dbReference type="ARBA" id="ARBA00009156"/>
    </source>
</evidence>
<keyword evidence="8" id="KW-1185">Reference proteome</keyword>
<dbReference type="InterPro" id="IPR018483">
    <property type="entry name" value="Carb_kinase_FGGY_CS"/>
</dbReference>
<dbReference type="InterPro" id="IPR043129">
    <property type="entry name" value="ATPase_NBD"/>
</dbReference>
<dbReference type="GO" id="GO:0016773">
    <property type="term" value="F:phosphotransferase activity, alcohol group as acceptor"/>
    <property type="evidence" value="ECO:0007669"/>
    <property type="project" value="InterPro"/>
</dbReference>
<dbReference type="InterPro" id="IPR018484">
    <property type="entry name" value="FGGY_N"/>
</dbReference>